<feature type="transmembrane region" description="Helical" evidence="1">
    <location>
        <begin position="28"/>
        <end position="53"/>
    </location>
</feature>
<comment type="caution">
    <text evidence="2">The sequence shown here is derived from an EMBL/GenBank/DDBJ whole genome shotgun (WGS) entry which is preliminary data.</text>
</comment>
<gene>
    <name evidence="2" type="ORF">E2C01_026687</name>
</gene>
<organism evidence="2 3">
    <name type="scientific">Portunus trituberculatus</name>
    <name type="common">Swimming crab</name>
    <name type="synonym">Neptunus trituberculatus</name>
    <dbReference type="NCBI Taxonomy" id="210409"/>
    <lineage>
        <taxon>Eukaryota</taxon>
        <taxon>Metazoa</taxon>
        <taxon>Ecdysozoa</taxon>
        <taxon>Arthropoda</taxon>
        <taxon>Crustacea</taxon>
        <taxon>Multicrustacea</taxon>
        <taxon>Malacostraca</taxon>
        <taxon>Eumalacostraca</taxon>
        <taxon>Eucarida</taxon>
        <taxon>Decapoda</taxon>
        <taxon>Pleocyemata</taxon>
        <taxon>Brachyura</taxon>
        <taxon>Eubrachyura</taxon>
        <taxon>Portunoidea</taxon>
        <taxon>Portunidae</taxon>
        <taxon>Portuninae</taxon>
        <taxon>Portunus</taxon>
    </lineage>
</organism>
<evidence type="ECO:0000313" key="3">
    <source>
        <dbReference type="Proteomes" id="UP000324222"/>
    </source>
</evidence>
<protein>
    <submittedName>
        <fullName evidence="2">Uncharacterized protein</fullName>
    </submittedName>
</protein>
<name>A0A5B7EG77_PORTR</name>
<dbReference type="Proteomes" id="UP000324222">
    <property type="component" value="Unassembled WGS sequence"/>
</dbReference>
<keyword evidence="1" id="KW-1133">Transmembrane helix</keyword>
<keyword evidence="3" id="KW-1185">Reference proteome</keyword>
<dbReference type="EMBL" id="VSRR010002811">
    <property type="protein sequence ID" value="MPC33341.1"/>
    <property type="molecule type" value="Genomic_DNA"/>
</dbReference>
<keyword evidence="1" id="KW-0472">Membrane</keyword>
<evidence type="ECO:0000256" key="1">
    <source>
        <dbReference type="SAM" id="Phobius"/>
    </source>
</evidence>
<accession>A0A5B7EG77</accession>
<dbReference type="AlphaFoldDB" id="A0A5B7EG77"/>
<reference evidence="2 3" key="1">
    <citation type="submission" date="2019-05" db="EMBL/GenBank/DDBJ databases">
        <title>Another draft genome of Portunus trituberculatus and its Hox gene families provides insights of decapod evolution.</title>
        <authorList>
            <person name="Jeong J.-H."/>
            <person name="Song I."/>
            <person name="Kim S."/>
            <person name="Choi T."/>
            <person name="Kim D."/>
            <person name="Ryu S."/>
            <person name="Kim W."/>
        </authorList>
    </citation>
    <scope>NUCLEOTIDE SEQUENCE [LARGE SCALE GENOMIC DNA]</scope>
    <source>
        <tissue evidence="2">Muscle</tissue>
    </source>
</reference>
<sequence>MLLSVQNESRFHHRCHRLYLAWRQSAEWWLQVHVSLVFRLCLIVGSFLFRLAVKLPCFMFIMN</sequence>
<evidence type="ECO:0000313" key="2">
    <source>
        <dbReference type="EMBL" id="MPC33341.1"/>
    </source>
</evidence>
<proteinExistence type="predicted"/>
<keyword evidence="1" id="KW-0812">Transmembrane</keyword>